<sequence>MTGPNDGTQGALPAGDELRRNLEQLKDDLQKQQDYDNEREELLQEQTDSWDSRAKRSASDDEKKAAEIVRRIREHERDNLFGNKASELIPGPKTRDMGGQFLTNMDRIHESHLFKITARMPKGAHLHQHFNSELPVTLLLERARNMEDNMYIRSTQPLLQEEDYYKAEIVFNVLPADTPEADPFASSYNPEWKSGQNNPWMKWKTFRNEFAQRRNGGDAEPWVKGKMILGEDEVYGKEQTVNGIWARFNQATRCFKGLLNYKSVYQWYIKAAIEAMIDDGVMYAELRPMLMDKSIPSDDGKEKIDLSNQMRIITEAVKEKMDELARDGKSHVFPFGIKIIYCTPRSIPKAKMISELEDCIKLKQEFPKLICGFDLVGAEDRPNSIGFYRDELMAFTKTCERLGIEIPFMFHAGETLLDTGGSKDPKKSNLYESVLLKAKRVGHGFALTKHPRLIKAFKDNNICIELCPVSNELLHLCRNVKEHPFPELLAAGIPCTVNADNITLFGARMSHEFYQVMVGTPTMSLHGWRQLAEWSLEYSCLNDADQEKGLEYFHEAWENFCRWVVEEYSEYAAGLDINE</sequence>
<dbReference type="InterPro" id="IPR006330">
    <property type="entry name" value="Ado/ade_deaminase"/>
</dbReference>
<evidence type="ECO:0000256" key="4">
    <source>
        <dbReference type="ARBA" id="ARBA00012784"/>
    </source>
</evidence>
<dbReference type="PANTHER" id="PTHR11409:SF37">
    <property type="entry name" value="ADENOSINE DEAMINASE DOMAIN-CONTAINING PROTEIN"/>
    <property type="match status" value="1"/>
</dbReference>
<dbReference type="GO" id="GO:0005576">
    <property type="term" value="C:extracellular region"/>
    <property type="evidence" value="ECO:0007669"/>
    <property type="project" value="UniProtKB-SubCell"/>
</dbReference>
<comment type="cofactor">
    <cofactor evidence="1">
        <name>Zn(2+)</name>
        <dbReference type="ChEBI" id="CHEBI:29105"/>
    </cofactor>
</comment>
<reference evidence="12" key="1">
    <citation type="journal article" date="2020" name="Stud. Mycol.">
        <title>101 Dothideomycetes genomes: a test case for predicting lifestyles and emergence of pathogens.</title>
        <authorList>
            <person name="Haridas S."/>
            <person name="Albert R."/>
            <person name="Binder M."/>
            <person name="Bloem J."/>
            <person name="Labutti K."/>
            <person name="Salamov A."/>
            <person name="Andreopoulos B."/>
            <person name="Baker S."/>
            <person name="Barry K."/>
            <person name="Bills G."/>
            <person name="Bluhm B."/>
            <person name="Cannon C."/>
            <person name="Castanera R."/>
            <person name="Culley D."/>
            <person name="Daum C."/>
            <person name="Ezra D."/>
            <person name="Gonzalez J."/>
            <person name="Henrissat B."/>
            <person name="Kuo A."/>
            <person name="Liang C."/>
            <person name="Lipzen A."/>
            <person name="Lutzoni F."/>
            <person name="Magnuson J."/>
            <person name="Mondo S."/>
            <person name="Nolan M."/>
            <person name="Ohm R."/>
            <person name="Pangilinan J."/>
            <person name="Park H.-J."/>
            <person name="Ramirez L."/>
            <person name="Alfaro M."/>
            <person name="Sun H."/>
            <person name="Tritt A."/>
            <person name="Yoshinaga Y."/>
            <person name="Zwiers L.-H."/>
            <person name="Turgeon B."/>
            <person name="Goodwin S."/>
            <person name="Spatafora J."/>
            <person name="Crous P."/>
            <person name="Grigoriev I."/>
        </authorList>
    </citation>
    <scope>NUCLEOTIDE SEQUENCE</scope>
    <source>
        <strain evidence="12">CBS 121167</strain>
    </source>
</reference>
<comment type="similarity">
    <text evidence="3">Belongs to the metallo-dependent hydrolases superfamily. Adenosine and AMP deaminases family. ADGF subfamily.</text>
</comment>
<dbReference type="PANTHER" id="PTHR11409">
    <property type="entry name" value="ADENOSINE DEAMINASE"/>
    <property type="match status" value="1"/>
</dbReference>
<dbReference type="GO" id="GO:0004000">
    <property type="term" value="F:adenosine deaminase activity"/>
    <property type="evidence" value="ECO:0007669"/>
    <property type="project" value="TreeGrafter"/>
</dbReference>
<dbReference type="AlphaFoldDB" id="A0A6A6B423"/>
<keyword evidence="5" id="KW-0964">Secreted</keyword>
<evidence type="ECO:0000256" key="10">
    <source>
        <dbReference type="SAM" id="MobiDB-lite"/>
    </source>
</evidence>
<evidence type="ECO:0000256" key="1">
    <source>
        <dbReference type="ARBA" id="ARBA00001947"/>
    </source>
</evidence>
<feature type="region of interest" description="Disordered" evidence="10">
    <location>
        <begin position="1"/>
        <end position="63"/>
    </location>
</feature>
<evidence type="ECO:0000256" key="8">
    <source>
        <dbReference type="ARBA" id="ARBA00022801"/>
    </source>
</evidence>
<evidence type="ECO:0000313" key="13">
    <source>
        <dbReference type="Proteomes" id="UP000799438"/>
    </source>
</evidence>
<evidence type="ECO:0000256" key="2">
    <source>
        <dbReference type="ARBA" id="ARBA00004613"/>
    </source>
</evidence>
<proteinExistence type="inferred from homology"/>
<keyword evidence="8" id="KW-0378">Hydrolase</keyword>
<comment type="catalytic activity">
    <reaction evidence="9">
        <text>adenosine + H2O + H(+) = inosine + NH4(+)</text>
        <dbReference type="Rhea" id="RHEA:24408"/>
        <dbReference type="ChEBI" id="CHEBI:15377"/>
        <dbReference type="ChEBI" id="CHEBI:15378"/>
        <dbReference type="ChEBI" id="CHEBI:16335"/>
        <dbReference type="ChEBI" id="CHEBI:17596"/>
        <dbReference type="ChEBI" id="CHEBI:28938"/>
        <dbReference type="EC" id="3.5.4.4"/>
    </reaction>
</comment>
<dbReference type="Proteomes" id="UP000799438">
    <property type="component" value="Unassembled WGS sequence"/>
</dbReference>
<evidence type="ECO:0000259" key="11">
    <source>
        <dbReference type="Pfam" id="PF00962"/>
    </source>
</evidence>
<dbReference type="GO" id="GO:0046103">
    <property type="term" value="P:inosine biosynthetic process"/>
    <property type="evidence" value="ECO:0007669"/>
    <property type="project" value="TreeGrafter"/>
</dbReference>
<dbReference type="InterPro" id="IPR032466">
    <property type="entry name" value="Metal_Hydrolase"/>
</dbReference>
<dbReference type="OrthoDB" id="7202371at2759"/>
<feature type="compositionally biased region" description="Basic and acidic residues" evidence="10">
    <location>
        <begin position="50"/>
        <end position="63"/>
    </location>
</feature>
<keyword evidence="7" id="KW-0732">Signal</keyword>
<keyword evidence="6" id="KW-0479">Metal-binding</keyword>
<protein>
    <recommendedName>
        <fullName evidence="4">adenosine deaminase</fullName>
        <ecNumber evidence="4">3.5.4.4</ecNumber>
    </recommendedName>
</protein>
<dbReference type="Pfam" id="PF00962">
    <property type="entry name" value="A_deaminase"/>
    <property type="match status" value="1"/>
</dbReference>
<organism evidence="12 13">
    <name type="scientific">Aplosporella prunicola CBS 121167</name>
    <dbReference type="NCBI Taxonomy" id="1176127"/>
    <lineage>
        <taxon>Eukaryota</taxon>
        <taxon>Fungi</taxon>
        <taxon>Dikarya</taxon>
        <taxon>Ascomycota</taxon>
        <taxon>Pezizomycotina</taxon>
        <taxon>Dothideomycetes</taxon>
        <taxon>Dothideomycetes incertae sedis</taxon>
        <taxon>Botryosphaeriales</taxon>
        <taxon>Aplosporellaceae</taxon>
        <taxon>Aplosporella</taxon>
    </lineage>
</organism>
<dbReference type="RefSeq" id="XP_033393206.1">
    <property type="nucleotide sequence ID" value="XM_033537467.1"/>
</dbReference>
<evidence type="ECO:0000313" key="12">
    <source>
        <dbReference type="EMBL" id="KAF2137491.1"/>
    </source>
</evidence>
<evidence type="ECO:0000256" key="7">
    <source>
        <dbReference type="ARBA" id="ARBA00022729"/>
    </source>
</evidence>
<dbReference type="SUPFAM" id="SSF51556">
    <property type="entry name" value="Metallo-dependent hydrolases"/>
    <property type="match status" value="1"/>
</dbReference>
<comment type="subcellular location">
    <subcellularLocation>
        <location evidence="2">Secreted</location>
    </subcellularLocation>
</comment>
<dbReference type="EC" id="3.5.4.4" evidence="4"/>
<dbReference type="GO" id="GO:0006154">
    <property type="term" value="P:adenosine catabolic process"/>
    <property type="evidence" value="ECO:0007669"/>
    <property type="project" value="TreeGrafter"/>
</dbReference>
<feature type="compositionally biased region" description="Basic and acidic residues" evidence="10">
    <location>
        <begin position="16"/>
        <end position="42"/>
    </location>
</feature>
<dbReference type="GeneID" id="54294963"/>
<evidence type="ECO:0000256" key="3">
    <source>
        <dbReference type="ARBA" id="ARBA00006083"/>
    </source>
</evidence>
<keyword evidence="13" id="KW-1185">Reference proteome</keyword>
<accession>A0A6A6B423</accession>
<name>A0A6A6B423_9PEZI</name>
<dbReference type="FunFam" id="3.20.20.140:FF:000017">
    <property type="entry name" value="Adenosine deaminase 2"/>
    <property type="match status" value="1"/>
</dbReference>
<dbReference type="Gene3D" id="3.20.20.140">
    <property type="entry name" value="Metal-dependent hydrolases"/>
    <property type="match status" value="1"/>
</dbReference>
<feature type="domain" description="Adenosine deaminase" evidence="11">
    <location>
        <begin position="271"/>
        <end position="547"/>
    </location>
</feature>
<evidence type="ECO:0000256" key="5">
    <source>
        <dbReference type="ARBA" id="ARBA00022525"/>
    </source>
</evidence>
<dbReference type="EMBL" id="ML995502">
    <property type="protein sequence ID" value="KAF2137491.1"/>
    <property type="molecule type" value="Genomic_DNA"/>
</dbReference>
<evidence type="ECO:0000256" key="6">
    <source>
        <dbReference type="ARBA" id="ARBA00022723"/>
    </source>
</evidence>
<gene>
    <name evidence="12" type="ORF">K452DRAFT_235853</name>
</gene>
<evidence type="ECO:0000256" key="9">
    <source>
        <dbReference type="ARBA" id="ARBA00047764"/>
    </source>
</evidence>
<dbReference type="GO" id="GO:0046872">
    <property type="term" value="F:metal ion binding"/>
    <property type="evidence" value="ECO:0007669"/>
    <property type="project" value="UniProtKB-KW"/>
</dbReference>
<dbReference type="InterPro" id="IPR001365">
    <property type="entry name" value="A_deaminase_dom"/>
</dbReference>